<evidence type="ECO:0000313" key="4">
    <source>
        <dbReference type="EMBL" id="MDO6425237.1"/>
    </source>
</evidence>
<comment type="caution">
    <text evidence="4">The sequence shown here is derived from an EMBL/GenBank/DDBJ whole genome shotgun (WGS) entry which is preliminary data.</text>
</comment>
<dbReference type="Pfam" id="PF00905">
    <property type="entry name" value="Transpeptidase"/>
    <property type="match status" value="1"/>
</dbReference>
<dbReference type="GO" id="GO:0005886">
    <property type="term" value="C:plasma membrane"/>
    <property type="evidence" value="ECO:0007669"/>
    <property type="project" value="TreeGrafter"/>
</dbReference>
<dbReference type="GO" id="GO:0008658">
    <property type="term" value="F:penicillin binding"/>
    <property type="evidence" value="ECO:0007669"/>
    <property type="project" value="InterPro"/>
</dbReference>
<comment type="subcellular location">
    <subcellularLocation>
        <location evidence="1">Membrane</location>
    </subcellularLocation>
</comment>
<dbReference type="AlphaFoldDB" id="A0AAW7XC45"/>
<dbReference type="PANTHER" id="PTHR30627">
    <property type="entry name" value="PEPTIDOGLYCAN D,D-TRANSPEPTIDASE"/>
    <property type="match status" value="1"/>
</dbReference>
<dbReference type="InterPro" id="IPR050515">
    <property type="entry name" value="Beta-lactam/transpept"/>
</dbReference>
<keyword evidence="2" id="KW-0472">Membrane</keyword>
<dbReference type="Gene3D" id="3.40.710.10">
    <property type="entry name" value="DD-peptidase/beta-lactamase superfamily"/>
    <property type="match status" value="1"/>
</dbReference>
<evidence type="ECO:0000313" key="5">
    <source>
        <dbReference type="Proteomes" id="UP001169760"/>
    </source>
</evidence>
<dbReference type="SUPFAM" id="SSF56601">
    <property type="entry name" value="beta-lactamase/transpeptidase-like"/>
    <property type="match status" value="1"/>
</dbReference>
<evidence type="ECO:0000259" key="3">
    <source>
        <dbReference type="Pfam" id="PF00905"/>
    </source>
</evidence>
<evidence type="ECO:0000256" key="2">
    <source>
        <dbReference type="ARBA" id="ARBA00023136"/>
    </source>
</evidence>
<dbReference type="RefSeq" id="WP_303494697.1">
    <property type="nucleotide sequence ID" value="NZ_JAUOPB010000472.1"/>
</dbReference>
<gene>
    <name evidence="4" type="ORF">Q4521_22360</name>
</gene>
<evidence type="ECO:0000256" key="1">
    <source>
        <dbReference type="ARBA" id="ARBA00004370"/>
    </source>
</evidence>
<organism evidence="4 5">
    <name type="scientific">Saccharophagus degradans</name>
    <dbReference type="NCBI Taxonomy" id="86304"/>
    <lineage>
        <taxon>Bacteria</taxon>
        <taxon>Pseudomonadati</taxon>
        <taxon>Pseudomonadota</taxon>
        <taxon>Gammaproteobacteria</taxon>
        <taxon>Cellvibrionales</taxon>
        <taxon>Cellvibrionaceae</taxon>
        <taxon>Saccharophagus</taxon>
    </lineage>
</organism>
<dbReference type="InterPro" id="IPR012338">
    <property type="entry name" value="Beta-lactam/transpept-like"/>
</dbReference>
<dbReference type="Proteomes" id="UP001169760">
    <property type="component" value="Unassembled WGS sequence"/>
</dbReference>
<dbReference type="EMBL" id="JAUOPB010000472">
    <property type="protein sequence ID" value="MDO6425237.1"/>
    <property type="molecule type" value="Genomic_DNA"/>
</dbReference>
<proteinExistence type="predicted"/>
<sequence length="81" mass="8922">TKLVPAQLRNRSLTDVFEPGTTMKPLTMMAALETGRYPFNHTINTIPGYIQVGSKTLLDPLDYGVMDLTKIITISIQVGIT</sequence>
<dbReference type="GO" id="GO:0071555">
    <property type="term" value="P:cell wall organization"/>
    <property type="evidence" value="ECO:0007669"/>
    <property type="project" value="TreeGrafter"/>
</dbReference>
<feature type="domain" description="Penicillin-binding protein transpeptidase" evidence="3">
    <location>
        <begin position="7"/>
        <end position="78"/>
    </location>
</feature>
<feature type="non-terminal residue" evidence="4">
    <location>
        <position position="81"/>
    </location>
</feature>
<dbReference type="PANTHER" id="PTHR30627:SF1">
    <property type="entry name" value="PEPTIDOGLYCAN D,D-TRANSPEPTIDASE FTSI"/>
    <property type="match status" value="1"/>
</dbReference>
<accession>A0AAW7XC45</accession>
<name>A0AAW7XC45_9GAMM</name>
<protein>
    <submittedName>
        <fullName evidence="4">Penicillin-binding transpeptidase domain-containing protein</fullName>
    </submittedName>
</protein>
<dbReference type="InterPro" id="IPR001460">
    <property type="entry name" value="PCN-bd_Tpept"/>
</dbReference>
<feature type="non-terminal residue" evidence="4">
    <location>
        <position position="1"/>
    </location>
</feature>
<reference evidence="4" key="1">
    <citation type="submission" date="2023-07" db="EMBL/GenBank/DDBJ databases">
        <title>Genome content predicts the carbon catabolic preferences of heterotrophic bacteria.</title>
        <authorList>
            <person name="Gralka M."/>
        </authorList>
    </citation>
    <scope>NUCLEOTIDE SEQUENCE</scope>
    <source>
        <strain evidence="4">I3M17_2</strain>
    </source>
</reference>